<comment type="caution">
    <text evidence="2">The sequence shown here is derived from an EMBL/GenBank/DDBJ whole genome shotgun (WGS) entry which is preliminary data.</text>
</comment>
<keyword evidence="1" id="KW-0732">Signal</keyword>
<organism evidence="2 3">
    <name type="scientific">Hirsutella rhossiliensis</name>
    <dbReference type="NCBI Taxonomy" id="111463"/>
    <lineage>
        <taxon>Eukaryota</taxon>
        <taxon>Fungi</taxon>
        <taxon>Dikarya</taxon>
        <taxon>Ascomycota</taxon>
        <taxon>Pezizomycotina</taxon>
        <taxon>Sordariomycetes</taxon>
        <taxon>Hypocreomycetidae</taxon>
        <taxon>Hypocreales</taxon>
        <taxon>Ophiocordycipitaceae</taxon>
        <taxon>Hirsutella</taxon>
    </lineage>
</organism>
<feature type="chain" id="PRO_5040307681" evidence="1">
    <location>
        <begin position="21"/>
        <end position="117"/>
    </location>
</feature>
<proteinExistence type="predicted"/>
<dbReference type="Proteomes" id="UP000824596">
    <property type="component" value="Unassembled WGS sequence"/>
</dbReference>
<reference evidence="2" key="1">
    <citation type="submission" date="2021-09" db="EMBL/GenBank/DDBJ databases">
        <title>A high-quality genome of the endoparasitic fungus Hirsutella rhossiliensis with a comparison of Hirsutella genomes reveals transposable elements contributing to genome size variation.</title>
        <authorList>
            <person name="Lin R."/>
            <person name="Jiao Y."/>
            <person name="Sun X."/>
            <person name="Ling J."/>
            <person name="Xie B."/>
            <person name="Cheng X."/>
        </authorList>
    </citation>
    <scope>NUCLEOTIDE SEQUENCE</scope>
    <source>
        <strain evidence="2">HR02</strain>
    </source>
</reference>
<protein>
    <submittedName>
        <fullName evidence="2">Uncharacterized protein</fullName>
    </submittedName>
</protein>
<sequence length="117" mass="12659">MQSTFLILTICAGLAVSAAATPVASAKSAASKDNNSPGASYWCPKMNNPPNCTEERITDCYNELLYLGLKEADREGKDTQVEFDLKHDIWVHPERMESCIVGNKLTSGLPADADAPK</sequence>
<dbReference type="RefSeq" id="XP_044721599.1">
    <property type="nucleotide sequence ID" value="XM_044862985.1"/>
</dbReference>
<dbReference type="EMBL" id="JAIZPD010000004">
    <property type="protein sequence ID" value="KAH0964086.1"/>
    <property type="molecule type" value="Genomic_DNA"/>
</dbReference>
<keyword evidence="3" id="KW-1185">Reference proteome</keyword>
<accession>A0A9P8SKF5</accession>
<feature type="signal peptide" evidence="1">
    <location>
        <begin position="1"/>
        <end position="20"/>
    </location>
</feature>
<evidence type="ECO:0000256" key="1">
    <source>
        <dbReference type="SAM" id="SignalP"/>
    </source>
</evidence>
<name>A0A9P8SKF5_9HYPO</name>
<gene>
    <name evidence="2" type="ORF">HRG_04514</name>
</gene>
<dbReference type="AlphaFoldDB" id="A0A9P8SKF5"/>
<dbReference type="GeneID" id="68353643"/>
<evidence type="ECO:0000313" key="3">
    <source>
        <dbReference type="Proteomes" id="UP000824596"/>
    </source>
</evidence>
<evidence type="ECO:0000313" key="2">
    <source>
        <dbReference type="EMBL" id="KAH0964086.1"/>
    </source>
</evidence>